<organism evidence="1 2">
    <name type="scientific">Streptomyces montanisoli</name>
    <dbReference type="NCBI Taxonomy" id="2798581"/>
    <lineage>
        <taxon>Bacteria</taxon>
        <taxon>Bacillati</taxon>
        <taxon>Actinomycetota</taxon>
        <taxon>Actinomycetes</taxon>
        <taxon>Kitasatosporales</taxon>
        <taxon>Streptomycetaceae</taxon>
        <taxon>Streptomyces</taxon>
    </lineage>
</organism>
<name>A0A940RT55_9ACTN</name>
<keyword evidence="2" id="KW-1185">Reference proteome</keyword>
<evidence type="ECO:0000313" key="1">
    <source>
        <dbReference type="EMBL" id="MBP0456487.1"/>
    </source>
</evidence>
<evidence type="ECO:0000313" key="2">
    <source>
        <dbReference type="Proteomes" id="UP000670475"/>
    </source>
</evidence>
<accession>A0A940RT55</accession>
<proteinExistence type="predicted"/>
<dbReference type="AlphaFoldDB" id="A0A940RT55"/>
<protein>
    <submittedName>
        <fullName evidence="1">Uncharacterized protein</fullName>
    </submittedName>
</protein>
<dbReference type="Proteomes" id="UP000670475">
    <property type="component" value="Unassembled WGS sequence"/>
</dbReference>
<gene>
    <name evidence="1" type="ORF">JFN87_03075</name>
</gene>
<sequence>MSTTVTSVATVDAAKHLTSLTPQPDALDPDAEMLARVERGVDPQAVNQAFDAIEAVITHSPNPELSRQGLHGFVDMIADRAPDPVAAFKAFTTQHDIQVVEWDTSTLAEDLRGKFYAHYLQLKDGRRILVVPAGQDPAFRLHAVRALLTHQGVTK</sequence>
<dbReference type="EMBL" id="JAGIQL010000006">
    <property type="protein sequence ID" value="MBP0456487.1"/>
    <property type="molecule type" value="Genomic_DNA"/>
</dbReference>
<reference evidence="1" key="1">
    <citation type="submission" date="2021-03" db="EMBL/GenBank/DDBJ databases">
        <title>Whole genome sequence of Streptomyces bomunensis MMS17-BM035.</title>
        <authorList>
            <person name="Lee J.H."/>
        </authorList>
    </citation>
    <scope>NUCLEOTIDE SEQUENCE</scope>
    <source>
        <strain evidence="1">MMS17-BM035</strain>
    </source>
</reference>
<comment type="caution">
    <text evidence="1">The sequence shown here is derived from an EMBL/GenBank/DDBJ whole genome shotgun (WGS) entry which is preliminary data.</text>
</comment>
<dbReference type="RefSeq" id="WP_209338274.1">
    <property type="nucleotide sequence ID" value="NZ_JAGIQL010000006.1"/>
</dbReference>